<keyword evidence="2" id="KW-0159">Chromosome partition</keyword>
<dbReference type="Gene3D" id="6.10.250.2410">
    <property type="match status" value="1"/>
</dbReference>
<dbReference type="OrthoDB" id="9811016at2"/>
<dbReference type="Proteomes" id="UP000199409">
    <property type="component" value="Unassembled WGS sequence"/>
</dbReference>
<accession>A0A1H4CZH7</accession>
<dbReference type="GO" id="GO:0005737">
    <property type="term" value="C:cytoplasm"/>
    <property type="evidence" value="ECO:0007669"/>
    <property type="project" value="UniProtKB-SubCell"/>
</dbReference>
<keyword evidence="2" id="KW-0963">Cytoplasm</keyword>
<dbReference type="Pfam" id="PF02616">
    <property type="entry name" value="SMC_ScpA"/>
    <property type="match status" value="1"/>
</dbReference>
<keyword evidence="2" id="KW-0132">Cell division</keyword>
<evidence type="ECO:0000313" key="4">
    <source>
        <dbReference type="Proteomes" id="UP000199409"/>
    </source>
</evidence>
<evidence type="ECO:0000256" key="1">
    <source>
        <dbReference type="ARBA" id="ARBA00044777"/>
    </source>
</evidence>
<evidence type="ECO:0000256" key="2">
    <source>
        <dbReference type="HAMAP-Rule" id="MF_01805"/>
    </source>
</evidence>
<dbReference type="STRING" id="37625.SAMN05660420_02750"/>
<dbReference type="RefSeq" id="WP_092349799.1">
    <property type="nucleotide sequence ID" value="NZ_FNQN01000009.1"/>
</dbReference>
<name>A0A1H4CZH7_9BACT</name>
<keyword evidence="4" id="KW-1185">Reference proteome</keyword>
<evidence type="ECO:0000313" key="3">
    <source>
        <dbReference type="EMBL" id="SEA65728.1"/>
    </source>
</evidence>
<dbReference type="Gene3D" id="1.10.10.580">
    <property type="entry name" value="Structural maintenance of chromosome 1. Chain E"/>
    <property type="match status" value="1"/>
</dbReference>
<dbReference type="PANTHER" id="PTHR33969">
    <property type="entry name" value="SEGREGATION AND CONDENSATION PROTEIN A"/>
    <property type="match status" value="1"/>
</dbReference>
<organism evidence="3 4">
    <name type="scientific">Desulfuromusa kysingii</name>
    <dbReference type="NCBI Taxonomy" id="37625"/>
    <lineage>
        <taxon>Bacteria</taxon>
        <taxon>Pseudomonadati</taxon>
        <taxon>Thermodesulfobacteriota</taxon>
        <taxon>Desulfuromonadia</taxon>
        <taxon>Desulfuromonadales</taxon>
        <taxon>Geopsychrobacteraceae</taxon>
        <taxon>Desulfuromusa</taxon>
    </lineage>
</organism>
<sequence>MAIEIQLENFSGPLDLLLHLIKSHEMDIYDIRIVEITEQYLSVIEQMQYLDLDVAGEFLLMAASLIHIKSRMLLPVSDEVGEEEEDPRAELVKRLLEYQRYKDAAEVFQELPQLNRDIFTGQFHSSDVLIDESEEDDVVVGLYQLAEAFYQLLKEKPPEVFHEVIRESLSVADYIERIAEKLLEYKRLSFREIFSKKHTRSELIVTFIATLEMVKMHVLNIEQVEDFSEIWLVLVVSPEQLSKLTPQKDLLSYG</sequence>
<dbReference type="PANTHER" id="PTHR33969:SF2">
    <property type="entry name" value="SEGREGATION AND CONDENSATION PROTEIN A"/>
    <property type="match status" value="1"/>
</dbReference>
<dbReference type="GO" id="GO:0007059">
    <property type="term" value="P:chromosome segregation"/>
    <property type="evidence" value="ECO:0007669"/>
    <property type="project" value="UniProtKB-UniRule"/>
</dbReference>
<comment type="subcellular location">
    <subcellularLocation>
        <location evidence="2">Cytoplasm</location>
    </subcellularLocation>
    <text evidence="2">Associated with two foci at the outer edges of the nucleoid region in young cells, and at four foci within both cell halves in older cells.</text>
</comment>
<dbReference type="HAMAP" id="MF_01805">
    <property type="entry name" value="ScpA"/>
    <property type="match status" value="1"/>
</dbReference>
<gene>
    <name evidence="2" type="primary">scpA</name>
    <name evidence="3" type="ORF">SAMN05660420_02750</name>
</gene>
<dbReference type="InterPro" id="IPR003768">
    <property type="entry name" value="ScpA"/>
</dbReference>
<comment type="function">
    <text evidence="2">Participates in chromosomal partition during cell division. May act via the formation of a condensin-like complex containing Smc and ScpB that pull DNA away from mid-cell into both cell halves.</text>
</comment>
<comment type="subunit">
    <text evidence="2">Component of a cohesin-like complex composed of ScpA, ScpB and the Smc homodimer, in which ScpA and ScpB bind to the head domain of Smc. The presence of the three proteins is required for the association of the complex with DNA.</text>
</comment>
<dbReference type="GO" id="GO:0051301">
    <property type="term" value="P:cell division"/>
    <property type="evidence" value="ECO:0007669"/>
    <property type="project" value="UniProtKB-KW"/>
</dbReference>
<dbReference type="EMBL" id="FNQN01000009">
    <property type="protein sequence ID" value="SEA65728.1"/>
    <property type="molecule type" value="Genomic_DNA"/>
</dbReference>
<reference evidence="3 4" key="1">
    <citation type="submission" date="2016-10" db="EMBL/GenBank/DDBJ databases">
        <authorList>
            <person name="de Groot N.N."/>
        </authorList>
    </citation>
    <scope>NUCLEOTIDE SEQUENCE [LARGE SCALE GENOMIC DNA]</scope>
    <source>
        <strain evidence="3 4">DSM 7343</strain>
    </source>
</reference>
<dbReference type="InterPro" id="IPR023093">
    <property type="entry name" value="ScpA-like_C"/>
</dbReference>
<dbReference type="GO" id="GO:0006260">
    <property type="term" value="P:DNA replication"/>
    <property type="evidence" value="ECO:0007669"/>
    <property type="project" value="UniProtKB-UniRule"/>
</dbReference>
<proteinExistence type="inferred from homology"/>
<dbReference type="AlphaFoldDB" id="A0A1H4CZH7"/>
<protein>
    <recommendedName>
        <fullName evidence="1 2">Segregation and condensation protein A</fullName>
    </recommendedName>
</protein>
<keyword evidence="2" id="KW-0131">Cell cycle</keyword>
<comment type="similarity">
    <text evidence="2">Belongs to the ScpA family.</text>
</comment>